<evidence type="ECO:0000313" key="2">
    <source>
        <dbReference type="EMBL" id="KAJ8779057.1"/>
    </source>
</evidence>
<keyword evidence="3" id="KW-1185">Reference proteome</keyword>
<sequence length="147" mass="15364">MSHTHCPRPPAPLEPAGGPPSILWGLLDPPQTPAALWGAQSTLHMQLEGYGSSSSPLWLPIILEEKAKAVAVVWDAVTMIINDDGEHRCQRPRCGLGSGAVQALFTAGQQGELGQASTSLSLAGNGAMTVLRGRGSVPSPLRPQQTV</sequence>
<feature type="region of interest" description="Disordered" evidence="1">
    <location>
        <begin position="1"/>
        <end position="21"/>
    </location>
</feature>
<accession>A0AB34GFP8</accession>
<name>A0AB34GFP8_ESCRO</name>
<gene>
    <name evidence="2" type="ORF">J1605_012908</name>
</gene>
<dbReference type="EMBL" id="JAIQCJ010002232">
    <property type="protein sequence ID" value="KAJ8779057.1"/>
    <property type="molecule type" value="Genomic_DNA"/>
</dbReference>
<organism evidence="2 3">
    <name type="scientific">Eschrichtius robustus</name>
    <name type="common">California gray whale</name>
    <name type="synonym">Eschrichtius gibbosus</name>
    <dbReference type="NCBI Taxonomy" id="9764"/>
    <lineage>
        <taxon>Eukaryota</taxon>
        <taxon>Metazoa</taxon>
        <taxon>Chordata</taxon>
        <taxon>Craniata</taxon>
        <taxon>Vertebrata</taxon>
        <taxon>Euteleostomi</taxon>
        <taxon>Mammalia</taxon>
        <taxon>Eutheria</taxon>
        <taxon>Laurasiatheria</taxon>
        <taxon>Artiodactyla</taxon>
        <taxon>Whippomorpha</taxon>
        <taxon>Cetacea</taxon>
        <taxon>Mysticeti</taxon>
        <taxon>Eschrichtiidae</taxon>
        <taxon>Eschrichtius</taxon>
    </lineage>
</organism>
<dbReference type="Proteomes" id="UP001159641">
    <property type="component" value="Unassembled WGS sequence"/>
</dbReference>
<comment type="caution">
    <text evidence="2">The sequence shown here is derived from an EMBL/GenBank/DDBJ whole genome shotgun (WGS) entry which is preliminary data.</text>
</comment>
<reference evidence="2 3" key="1">
    <citation type="submission" date="2022-11" db="EMBL/GenBank/DDBJ databases">
        <title>Whole genome sequence of Eschrichtius robustus ER-17-0199.</title>
        <authorList>
            <person name="Bruniche-Olsen A."/>
            <person name="Black A.N."/>
            <person name="Fields C.J."/>
            <person name="Walden K."/>
            <person name="Dewoody J.A."/>
        </authorList>
    </citation>
    <scope>NUCLEOTIDE SEQUENCE [LARGE SCALE GENOMIC DNA]</scope>
    <source>
        <strain evidence="2">ER-17-0199</strain>
        <tissue evidence="2">Blubber</tissue>
    </source>
</reference>
<evidence type="ECO:0000313" key="3">
    <source>
        <dbReference type="Proteomes" id="UP001159641"/>
    </source>
</evidence>
<dbReference type="AlphaFoldDB" id="A0AB34GFP8"/>
<evidence type="ECO:0000256" key="1">
    <source>
        <dbReference type="SAM" id="MobiDB-lite"/>
    </source>
</evidence>
<protein>
    <submittedName>
        <fullName evidence="2">Uncharacterized protein</fullName>
    </submittedName>
</protein>
<proteinExistence type="predicted"/>